<keyword evidence="3" id="KW-0812">Transmembrane</keyword>
<sequence>MSSPGPDAPEPRRKARTSRRHVVGRVVLTSSVVLALVTALGVVFLYRHLNGNLNVQDLDQALGDDRPEEVYRGNGKPLDILVMGDDTRSGDNNDIDQETGGGSDTTILVHLSADRSRAYAISIPRDSIVTRPDCGEDDEIPGGTEMWNRAYALGNAADPNGGGAACAMRQVEATTGVRLEHYVVVDFNGFGNMVDAVDGVPVCVPEDIVDKKHGIFVPKGDPSVLTGDEALDYVRARYIGDLAQQNDLSRIKRQQAFIGSLIRKVKSAGTLSRLDRVVGFLDAATESLTIDPGLGSITRIGKLAMQLQGVGLDKVQFVTVPTEYFPTDSDLAGKVHWTEEADVLWELLREDKLLPASLLSQGTNAEAPSTSSEATETPSPTTGESGSQTPSPTETPTETSSPTETPSPTDTASPSQPSAPTSTPTTKEDTPGVCA</sequence>
<keyword evidence="3" id="KW-0472">Membrane</keyword>
<reference evidence="5 6" key="1">
    <citation type="submission" date="2018-03" db="EMBL/GenBank/DDBJ databases">
        <authorList>
            <person name="Keele B.F."/>
        </authorList>
    </citation>
    <scope>NUCLEOTIDE SEQUENCE [LARGE SCALE GENOMIC DNA]</scope>
    <source>
        <strain evidence="5 6">IB-3</strain>
    </source>
</reference>
<feature type="domain" description="Cell envelope-related transcriptional attenuator" evidence="4">
    <location>
        <begin position="103"/>
        <end position="266"/>
    </location>
</feature>
<dbReference type="OrthoDB" id="9782542at2"/>
<dbReference type="NCBIfam" id="TIGR00350">
    <property type="entry name" value="lytR_cpsA_psr"/>
    <property type="match status" value="1"/>
</dbReference>
<dbReference type="Pfam" id="PF03816">
    <property type="entry name" value="LytR_cpsA_psr"/>
    <property type="match status" value="1"/>
</dbReference>
<evidence type="ECO:0000259" key="4">
    <source>
        <dbReference type="Pfam" id="PF03816"/>
    </source>
</evidence>
<accession>A0A2R7Z1N4</accession>
<evidence type="ECO:0000313" key="6">
    <source>
        <dbReference type="Proteomes" id="UP000244867"/>
    </source>
</evidence>
<organism evidence="5 6">
    <name type="scientific">Nocardioides currus</name>
    <dbReference type="NCBI Taxonomy" id="2133958"/>
    <lineage>
        <taxon>Bacteria</taxon>
        <taxon>Bacillati</taxon>
        <taxon>Actinomycetota</taxon>
        <taxon>Actinomycetes</taxon>
        <taxon>Propionibacteriales</taxon>
        <taxon>Nocardioidaceae</taxon>
        <taxon>Nocardioides</taxon>
    </lineage>
</organism>
<dbReference type="InterPro" id="IPR004474">
    <property type="entry name" value="LytR_CpsA_psr"/>
</dbReference>
<feature type="region of interest" description="Disordered" evidence="2">
    <location>
        <begin position="361"/>
        <end position="435"/>
    </location>
</feature>
<gene>
    <name evidence="5" type="ORF">C7S10_01915</name>
</gene>
<keyword evidence="3" id="KW-1133">Transmembrane helix</keyword>
<evidence type="ECO:0000256" key="2">
    <source>
        <dbReference type="SAM" id="MobiDB-lite"/>
    </source>
</evidence>
<dbReference type="Gene3D" id="3.40.630.190">
    <property type="entry name" value="LCP protein"/>
    <property type="match status" value="1"/>
</dbReference>
<feature type="compositionally biased region" description="Low complexity" evidence="2">
    <location>
        <begin position="365"/>
        <end position="425"/>
    </location>
</feature>
<dbReference type="RefSeq" id="WP_108342707.1">
    <property type="nucleotide sequence ID" value="NZ_PYXZ01000001.1"/>
</dbReference>
<dbReference type="PANTHER" id="PTHR33392">
    <property type="entry name" value="POLYISOPRENYL-TEICHOIC ACID--PEPTIDOGLYCAN TEICHOIC ACID TRANSFERASE TAGU"/>
    <property type="match status" value="1"/>
</dbReference>
<protein>
    <submittedName>
        <fullName evidence="5">LytR family transcriptional regulator</fullName>
    </submittedName>
</protein>
<dbReference type="InterPro" id="IPR050922">
    <property type="entry name" value="LytR/CpsA/Psr_CW_biosynth"/>
</dbReference>
<proteinExistence type="inferred from homology"/>
<dbReference type="PANTHER" id="PTHR33392:SF6">
    <property type="entry name" value="POLYISOPRENYL-TEICHOIC ACID--PEPTIDOGLYCAN TEICHOIC ACID TRANSFERASE TAGU"/>
    <property type="match status" value="1"/>
</dbReference>
<comment type="similarity">
    <text evidence="1">Belongs to the LytR/CpsA/Psr (LCP) family.</text>
</comment>
<dbReference type="Proteomes" id="UP000244867">
    <property type="component" value="Unassembled WGS sequence"/>
</dbReference>
<evidence type="ECO:0000256" key="1">
    <source>
        <dbReference type="ARBA" id="ARBA00006068"/>
    </source>
</evidence>
<evidence type="ECO:0000256" key="3">
    <source>
        <dbReference type="SAM" id="Phobius"/>
    </source>
</evidence>
<evidence type="ECO:0000313" key="5">
    <source>
        <dbReference type="EMBL" id="PUA82520.1"/>
    </source>
</evidence>
<dbReference type="AlphaFoldDB" id="A0A2R7Z1N4"/>
<feature type="compositionally biased region" description="Basic and acidic residues" evidence="2">
    <location>
        <begin position="426"/>
        <end position="435"/>
    </location>
</feature>
<feature type="transmembrane region" description="Helical" evidence="3">
    <location>
        <begin position="22"/>
        <end position="46"/>
    </location>
</feature>
<keyword evidence="6" id="KW-1185">Reference proteome</keyword>
<comment type="caution">
    <text evidence="5">The sequence shown here is derived from an EMBL/GenBank/DDBJ whole genome shotgun (WGS) entry which is preliminary data.</text>
</comment>
<dbReference type="EMBL" id="PYXZ01000001">
    <property type="protein sequence ID" value="PUA82520.1"/>
    <property type="molecule type" value="Genomic_DNA"/>
</dbReference>
<name>A0A2R7Z1N4_9ACTN</name>